<dbReference type="PANTHER" id="PTHR34580:SF3">
    <property type="entry name" value="PROTEIN PAFB"/>
    <property type="match status" value="1"/>
</dbReference>
<protein>
    <recommendedName>
        <fullName evidence="1">WYL domain-containing protein</fullName>
    </recommendedName>
</protein>
<evidence type="ECO:0000313" key="2">
    <source>
        <dbReference type="EMBL" id="KZX21784.1"/>
    </source>
</evidence>
<dbReference type="InterPro" id="IPR051534">
    <property type="entry name" value="CBASS_pafABC_assoc_protein"/>
</dbReference>
<proteinExistence type="predicted"/>
<dbReference type="Proteomes" id="UP000076717">
    <property type="component" value="Unassembled WGS sequence"/>
</dbReference>
<dbReference type="PATRIC" id="fig|1671680.3.peg.1145"/>
<evidence type="ECO:0000259" key="1">
    <source>
        <dbReference type="Pfam" id="PF13280"/>
    </source>
</evidence>
<comment type="caution">
    <text evidence="2">The sequence shown here is derived from an EMBL/GenBank/DDBJ whole genome shotgun (WGS) entry which is preliminary data.</text>
</comment>
<dbReference type="PROSITE" id="PS52050">
    <property type="entry name" value="WYL"/>
    <property type="match status" value="1"/>
</dbReference>
<dbReference type="AlphaFoldDB" id="A0A166I890"/>
<dbReference type="InterPro" id="IPR026881">
    <property type="entry name" value="WYL_dom"/>
</dbReference>
<feature type="domain" description="WYL" evidence="1">
    <location>
        <begin position="6"/>
        <end position="63"/>
    </location>
</feature>
<dbReference type="Pfam" id="PF13280">
    <property type="entry name" value="WYL"/>
    <property type="match status" value="1"/>
</dbReference>
<organism evidence="2 3">
    <name type="scientific">Rathayibacter tanaceti</name>
    <dbReference type="NCBI Taxonomy" id="1671680"/>
    <lineage>
        <taxon>Bacteria</taxon>
        <taxon>Bacillati</taxon>
        <taxon>Actinomycetota</taxon>
        <taxon>Actinomycetes</taxon>
        <taxon>Micrococcales</taxon>
        <taxon>Microbacteriaceae</taxon>
        <taxon>Rathayibacter</taxon>
    </lineage>
</organism>
<evidence type="ECO:0000313" key="3">
    <source>
        <dbReference type="Proteomes" id="UP000076717"/>
    </source>
</evidence>
<dbReference type="RefSeq" id="WP_330220132.1">
    <property type="nucleotide sequence ID" value="NZ_LIIN01000026.1"/>
</dbReference>
<gene>
    <name evidence="2" type="ORF">ACH61_01088</name>
</gene>
<keyword evidence="3" id="KW-1185">Reference proteome</keyword>
<sequence>MPPERLVAVAAAVRAQQVLRLEHSDVLRRVEPHHLVARQGRWYLIGWDLDRDDWRVFRVDRLTPRSPLGARFRRRPLPGGGVAGFLESRLRGGEAGDGWSCRGSVLLRTPIARVLPYAGDGEVEDLGDAGCRLTLGAWSWEALAASFGRFGAPMGGAEPAELVAAFAVLAERYAAAGA</sequence>
<reference evidence="2 3" key="1">
    <citation type="submission" date="2015-08" db="EMBL/GenBank/DDBJ databases">
        <title>Draft Genome Sequence of Rathayibacter sp. Strain VKM Ac-2596 Isolated from Leaf Gall Induced by Plant-Parasitic Nematodes.</title>
        <authorList>
            <person name="Vasilenko O.V."/>
            <person name="Starodumova I.P."/>
            <person name="Tarlachkov S.V."/>
            <person name="Dorofeeva L.V."/>
            <person name="Evtushenko L.I."/>
        </authorList>
    </citation>
    <scope>NUCLEOTIDE SEQUENCE [LARGE SCALE GENOMIC DNA]</scope>
    <source>
        <strain evidence="2 3">VKM Ac-2596</strain>
    </source>
</reference>
<dbReference type="EMBL" id="LIIN01000026">
    <property type="protein sequence ID" value="KZX21784.1"/>
    <property type="molecule type" value="Genomic_DNA"/>
</dbReference>
<accession>A0A166I890</accession>
<name>A0A166I890_9MICO</name>
<dbReference type="PANTHER" id="PTHR34580">
    <property type="match status" value="1"/>
</dbReference>